<protein>
    <submittedName>
        <fullName evidence="2">Carboxymuconolactone decarboxylase family protein</fullName>
    </submittedName>
</protein>
<evidence type="ECO:0000259" key="1">
    <source>
        <dbReference type="Pfam" id="PF02627"/>
    </source>
</evidence>
<gene>
    <name evidence="2" type="ORF">FKM52_00115</name>
</gene>
<dbReference type="EMBL" id="VHQI01000001">
    <property type="protein sequence ID" value="TPW44678.1"/>
    <property type="molecule type" value="Genomic_DNA"/>
</dbReference>
<reference evidence="2 3" key="1">
    <citation type="submission" date="2019-06" db="EMBL/GenBank/DDBJ databases">
        <authorList>
            <person name="Yang Y."/>
        </authorList>
    </citation>
    <scope>NUCLEOTIDE SEQUENCE [LARGE SCALE GENOMIC DNA]</scope>
    <source>
        <strain evidence="2 3">BIT-26</strain>
    </source>
</reference>
<dbReference type="InterPro" id="IPR003779">
    <property type="entry name" value="CMD-like"/>
</dbReference>
<dbReference type="PANTHER" id="PTHR33930">
    <property type="entry name" value="ALKYL HYDROPEROXIDE REDUCTASE AHPD"/>
    <property type="match status" value="1"/>
</dbReference>
<sequence length="122" mass="13189">MKDYHQFDASVSQCADMLEEELPDVLSNFQNMAKAAKEDGALARKTKLLIALGIAVSNRCDPCISRHARLLAECGTSRQEIAEVSGICVSMNGALVLTYAASALEAFDYFTQQLEAAPESEA</sequence>
<feature type="domain" description="Carboxymuconolactone decarboxylase-like" evidence="1">
    <location>
        <begin position="23"/>
        <end position="105"/>
    </location>
</feature>
<dbReference type="AlphaFoldDB" id="A0A506VGH4"/>
<accession>A0A506VGH4</accession>
<dbReference type="OrthoDB" id="1683318at2"/>
<dbReference type="Pfam" id="PF02627">
    <property type="entry name" value="CMD"/>
    <property type="match status" value="1"/>
</dbReference>
<keyword evidence="3" id="KW-1185">Reference proteome</keyword>
<evidence type="ECO:0000313" key="3">
    <source>
        <dbReference type="Proteomes" id="UP000319523"/>
    </source>
</evidence>
<dbReference type="Gene3D" id="1.20.1290.10">
    <property type="entry name" value="AhpD-like"/>
    <property type="match status" value="1"/>
</dbReference>
<dbReference type="NCBIfam" id="TIGR00778">
    <property type="entry name" value="ahpD_dom"/>
    <property type="match status" value="1"/>
</dbReference>
<organism evidence="2 3">
    <name type="scientific">Mixta tenebrionis</name>
    <dbReference type="NCBI Taxonomy" id="2562439"/>
    <lineage>
        <taxon>Bacteria</taxon>
        <taxon>Pseudomonadati</taxon>
        <taxon>Pseudomonadota</taxon>
        <taxon>Gammaproteobacteria</taxon>
        <taxon>Enterobacterales</taxon>
        <taxon>Erwiniaceae</taxon>
        <taxon>Mixta</taxon>
    </lineage>
</organism>
<dbReference type="InterPro" id="IPR004675">
    <property type="entry name" value="AhpD_core"/>
</dbReference>
<dbReference type="Proteomes" id="UP000319523">
    <property type="component" value="Unassembled WGS sequence"/>
</dbReference>
<proteinExistence type="predicted"/>
<dbReference type="GO" id="GO:0051920">
    <property type="term" value="F:peroxiredoxin activity"/>
    <property type="evidence" value="ECO:0007669"/>
    <property type="project" value="InterPro"/>
</dbReference>
<comment type="caution">
    <text evidence="2">The sequence shown here is derived from an EMBL/GenBank/DDBJ whole genome shotgun (WGS) entry which is preliminary data.</text>
</comment>
<evidence type="ECO:0000313" key="2">
    <source>
        <dbReference type="EMBL" id="TPW44678.1"/>
    </source>
</evidence>
<dbReference type="InterPro" id="IPR029032">
    <property type="entry name" value="AhpD-like"/>
</dbReference>
<dbReference type="PANTHER" id="PTHR33930:SF2">
    <property type="entry name" value="BLR3452 PROTEIN"/>
    <property type="match status" value="1"/>
</dbReference>
<dbReference type="SUPFAM" id="SSF69118">
    <property type="entry name" value="AhpD-like"/>
    <property type="match status" value="1"/>
</dbReference>
<name>A0A506VGH4_9GAMM</name>